<evidence type="ECO:0000256" key="1">
    <source>
        <dbReference type="ARBA" id="ARBA00023239"/>
    </source>
</evidence>
<reference evidence="3" key="1">
    <citation type="submission" date="2019-09" db="EMBL/GenBank/DDBJ databases">
        <authorList>
            <person name="Teo W.F.A."/>
            <person name="Duangmal K."/>
        </authorList>
    </citation>
    <scope>NUCLEOTIDE SEQUENCE [LARGE SCALE GENOMIC DNA]</scope>
    <source>
        <strain evidence="3">K81G1</strain>
    </source>
</reference>
<dbReference type="AlphaFoldDB" id="A0A5N0VHU9"/>
<evidence type="ECO:0000313" key="3">
    <source>
        <dbReference type="EMBL" id="KAA9165725.1"/>
    </source>
</evidence>
<keyword evidence="1" id="KW-0456">Lyase</keyword>
<evidence type="ECO:0000259" key="2">
    <source>
        <dbReference type="Pfam" id="PF01557"/>
    </source>
</evidence>
<keyword evidence="4" id="KW-1185">Reference proteome</keyword>
<dbReference type="InterPro" id="IPR050772">
    <property type="entry name" value="Hydratase-Decarb/MhpD_sf"/>
</dbReference>
<feature type="domain" description="Fumarylacetoacetase-like C-terminal" evidence="2">
    <location>
        <begin position="93"/>
        <end position="256"/>
    </location>
</feature>
<dbReference type="GO" id="GO:0005737">
    <property type="term" value="C:cytoplasm"/>
    <property type="evidence" value="ECO:0007669"/>
    <property type="project" value="TreeGrafter"/>
</dbReference>
<dbReference type="SUPFAM" id="SSF56529">
    <property type="entry name" value="FAH"/>
    <property type="match status" value="1"/>
</dbReference>
<evidence type="ECO:0000313" key="4">
    <source>
        <dbReference type="Proteomes" id="UP000319769"/>
    </source>
</evidence>
<dbReference type="GO" id="GO:0008684">
    <property type="term" value="F:2-oxopent-4-enoate hydratase activity"/>
    <property type="evidence" value="ECO:0007669"/>
    <property type="project" value="TreeGrafter"/>
</dbReference>
<dbReference type="InterPro" id="IPR036663">
    <property type="entry name" value="Fumarylacetoacetase_C_sf"/>
</dbReference>
<organism evidence="3 4">
    <name type="scientific">Amycolatopsis acidicola</name>
    <dbReference type="NCBI Taxonomy" id="2596893"/>
    <lineage>
        <taxon>Bacteria</taxon>
        <taxon>Bacillati</taxon>
        <taxon>Actinomycetota</taxon>
        <taxon>Actinomycetes</taxon>
        <taxon>Pseudonocardiales</taxon>
        <taxon>Pseudonocardiaceae</taxon>
        <taxon>Amycolatopsis</taxon>
    </lineage>
</organism>
<protein>
    <submittedName>
        <fullName evidence="3">2-keto-4-pentenoate hydratase</fullName>
    </submittedName>
</protein>
<dbReference type="PANTHER" id="PTHR30143">
    <property type="entry name" value="ACID HYDRATASE"/>
    <property type="match status" value="1"/>
</dbReference>
<gene>
    <name evidence="3" type="ORF">FPZ12_004340</name>
</gene>
<name>A0A5N0VHU9_9PSEU</name>
<dbReference type="RefSeq" id="WP_144745642.1">
    <property type="nucleotide sequence ID" value="NZ_VMNW02000004.1"/>
</dbReference>
<dbReference type="Pfam" id="PF01557">
    <property type="entry name" value="FAA_hydrolase"/>
    <property type="match status" value="1"/>
</dbReference>
<dbReference type="Proteomes" id="UP000319769">
    <property type="component" value="Unassembled WGS sequence"/>
</dbReference>
<dbReference type="OrthoDB" id="9792137at2"/>
<comment type="caution">
    <text evidence="3">The sequence shown here is derived from an EMBL/GenBank/DDBJ whole genome shotgun (WGS) entry which is preliminary data.</text>
</comment>
<accession>A0A5N0VHU9</accession>
<dbReference type="InterPro" id="IPR011234">
    <property type="entry name" value="Fumarylacetoacetase-like_C"/>
</dbReference>
<dbReference type="PANTHER" id="PTHR30143:SF0">
    <property type="entry name" value="2-KETO-4-PENTENOATE HYDRATASE"/>
    <property type="match status" value="1"/>
</dbReference>
<dbReference type="Gene3D" id="3.90.850.10">
    <property type="entry name" value="Fumarylacetoacetase-like, C-terminal domain"/>
    <property type="match status" value="1"/>
</dbReference>
<proteinExistence type="predicted"/>
<sequence length="261" mass="27388">MESAVVREVADRLLLAYAKGEPTAPVIDSQPGATVEDAYRIQQEQVRTWVERGQIIKGHKVGLASRAMQEQMGVDQPDYGHLLSDMFHLEHHPIPAGAYLQPRIEPEIAFVLGKKLSGPGVTVADAIRATEFVVPALEIVDSRITDWKISIVDTIADNASSGGVVLGSKPTALSDVDLRLTGCTLQLGGELVATGAGAAVLGSPVNALVWLANTVGPLGIDLEPGHVILPGSMTRAFPVKPGDTVFANMGDLGGVTAVFGS</sequence>
<dbReference type="EMBL" id="VMNW02000004">
    <property type="protein sequence ID" value="KAA9165725.1"/>
    <property type="molecule type" value="Genomic_DNA"/>
</dbReference>